<protein>
    <submittedName>
        <fullName evidence="1">Uncharacterized protein</fullName>
    </submittedName>
</protein>
<accession>A0ABW0IE73</accession>
<gene>
    <name evidence="1" type="ORF">ACFPMF_15990</name>
</gene>
<keyword evidence="2" id="KW-1185">Reference proteome</keyword>
<sequence length="143" mass="16646">MPYPVYRYLNDGSYTKLELSYQENLYIISDGRLFGENKEYYRGLIKNVEELMERIKQYSGNDRAKTEVGREIQDADFISIQAWEDNGEVFVADSTMRYYRVSKNGQSYRVEFDQNRGGFDQPTHTLGIFNSLTDAVAAIHGRK</sequence>
<reference evidence="2" key="1">
    <citation type="journal article" date="2019" name="Int. J. Syst. Evol. Microbiol.">
        <title>The Global Catalogue of Microorganisms (GCM) 10K type strain sequencing project: providing services to taxonomists for standard genome sequencing and annotation.</title>
        <authorList>
            <consortium name="The Broad Institute Genomics Platform"/>
            <consortium name="The Broad Institute Genome Sequencing Center for Infectious Disease"/>
            <person name="Wu L."/>
            <person name="Ma J."/>
        </authorList>
    </citation>
    <scope>NUCLEOTIDE SEQUENCE [LARGE SCALE GENOMIC DNA]</scope>
    <source>
        <strain evidence="2">CCUG 55250</strain>
    </source>
</reference>
<proteinExistence type="predicted"/>
<evidence type="ECO:0000313" key="2">
    <source>
        <dbReference type="Proteomes" id="UP001596106"/>
    </source>
</evidence>
<evidence type="ECO:0000313" key="1">
    <source>
        <dbReference type="EMBL" id="MFC5410823.1"/>
    </source>
</evidence>
<organism evidence="1 2">
    <name type="scientific">Larkinella bovis</name>
    <dbReference type="NCBI Taxonomy" id="683041"/>
    <lineage>
        <taxon>Bacteria</taxon>
        <taxon>Pseudomonadati</taxon>
        <taxon>Bacteroidota</taxon>
        <taxon>Cytophagia</taxon>
        <taxon>Cytophagales</taxon>
        <taxon>Spirosomataceae</taxon>
        <taxon>Larkinella</taxon>
    </lineage>
</organism>
<name>A0ABW0IE73_9BACT</name>
<dbReference type="Proteomes" id="UP001596106">
    <property type="component" value="Unassembled WGS sequence"/>
</dbReference>
<dbReference type="EMBL" id="JBHSMA010000004">
    <property type="protein sequence ID" value="MFC5410823.1"/>
    <property type="molecule type" value="Genomic_DNA"/>
</dbReference>
<comment type="caution">
    <text evidence="1">The sequence shown here is derived from an EMBL/GenBank/DDBJ whole genome shotgun (WGS) entry which is preliminary data.</text>
</comment>